<comment type="caution">
    <text evidence="2">The sequence shown here is derived from an EMBL/GenBank/DDBJ whole genome shotgun (WGS) entry which is preliminary data.</text>
</comment>
<dbReference type="EMBL" id="RQVS01000001">
    <property type="protein sequence ID" value="RRJ88642.1"/>
    <property type="molecule type" value="Genomic_DNA"/>
</dbReference>
<protein>
    <submittedName>
        <fullName evidence="2">Uncharacterized protein</fullName>
    </submittedName>
</protein>
<dbReference type="RefSeq" id="WP_124968728.1">
    <property type="nucleotide sequence ID" value="NZ_RQVS01000001.1"/>
</dbReference>
<keyword evidence="3" id="KW-1185">Reference proteome</keyword>
<dbReference type="OrthoDB" id="5196884at2"/>
<keyword evidence="1" id="KW-0812">Transmembrane</keyword>
<evidence type="ECO:0000313" key="2">
    <source>
        <dbReference type="EMBL" id="RRJ88642.1"/>
    </source>
</evidence>
<proteinExistence type="predicted"/>
<reference evidence="2 3" key="1">
    <citation type="submission" date="2018-11" db="EMBL/GenBank/DDBJ databases">
        <title>YIM 102482-1 draft genome.</title>
        <authorList>
            <person name="Li G."/>
            <person name="Jiang Y."/>
        </authorList>
    </citation>
    <scope>NUCLEOTIDE SEQUENCE [LARGE SCALE GENOMIC DNA]</scope>
    <source>
        <strain evidence="2 3">YIM 102482-1</strain>
    </source>
</reference>
<feature type="transmembrane region" description="Helical" evidence="1">
    <location>
        <begin position="26"/>
        <end position="47"/>
    </location>
</feature>
<dbReference type="Proteomes" id="UP000274391">
    <property type="component" value="Unassembled WGS sequence"/>
</dbReference>
<evidence type="ECO:0000256" key="1">
    <source>
        <dbReference type="SAM" id="Phobius"/>
    </source>
</evidence>
<gene>
    <name evidence="2" type="ORF">EG850_00390</name>
</gene>
<name>A0A3P3W0Q5_9MICO</name>
<dbReference type="AlphaFoldDB" id="A0A3P3W0Q5"/>
<keyword evidence="1" id="KW-1133">Transmembrane helix</keyword>
<sequence>MPLYLQFLAFIDQLATRIRREDRGDVPGWVLVALMSAGLVILLWTLAGPLLAEVFQDAIDRVTGQF</sequence>
<keyword evidence="1" id="KW-0472">Membrane</keyword>
<organism evidence="2 3">
    <name type="scientific">Gulosibacter macacae</name>
    <dbReference type="NCBI Taxonomy" id="2488791"/>
    <lineage>
        <taxon>Bacteria</taxon>
        <taxon>Bacillati</taxon>
        <taxon>Actinomycetota</taxon>
        <taxon>Actinomycetes</taxon>
        <taxon>Micrococcales</taxon>
        <taxon>Microbacteriaceae</taxon>
        <taxon>Gulosibacter</taxon>
    </lineage>
</organism>
<accession>A0A3P3W0Q5</accession>
<evidence type="ECO:0000313" key="3">
    <source>
        <dbReference type="Proteomes" id="UP000274391"/>
    </source>
</evidence>